<dbReference type="Proteomes" id="UP000008798">
    <property type="component" value="Chromosome"/>
</dbReference>
<evidence type="ECO:0008006" key="4">
    <source>
        <dbReference type="Google" id="ProtNLM"/>
    </source>
</evidence>
<proteinExistence type="predicted"/>
<feature type="transmembrane region" description="Helical" evidence="1">
    <location>
        <begin position="6"/>
        <end position="24"/>
    </location>
</feature>
<reference evidence="2 3" key="1">
    <citation type="submission" date="2010-03" db="EMBL/GenBank/DDBJ databases">
        <title>The genome sequence of Coprococcus catus GD/7.</title>
        <authorList>
            <consortium name="metaHIT consortium -- http://www.metahit.eu/"/>
            <person name="Pajon A."/>
            <person name="Turner K."/>
            <person name="Parkhill J."/>
            <person name="Duncan S."/>
            <person name="Flint H."/>
        </authorList>
    </citation>
    <scope>NUCLEOTIDE SEQUENCE [LARGE SCALE GENOMIC DNA]</scope>
    <source>
        <strain evidence="2 3">GD/7</strain>
    </source>
</reference>
<dbReference type="AlphaFoldDB" id="D4JAP8"/>
<dbReference type="KEGG" id="cct:CC1_28110"/>
<dbReference type="InterPro" id="IPR031616">
    <property type="entry name" value="BsrE-like"/>
</dbReference>
<accession>D4JAP8</accession>
<keyword evidence="1" id="KW-0472">Membrane</keyword>
<name>D4JAP8_9FIRM</name>
<reference evidence="2 3" key="2">
    <citation type="submission" date="2010-03" db="EMBL/GenBank/DDBJ databases">
        <authorList>
            <person name="Pajon A."/>
        </authorList>
    </citation>
    <scope>NUCLEOTIDE SEQUENCE [LARGE SCALE GENOMIC DNA]</scope>
    <source>
        <strain evidence="2 3">GD/7</strain>
    </source>
</reference>
<protein>
    <recommendedName>
        <fullName evidence="4">Holin-like toxin</fullName>
    </recommendedName>
</protein>
<keyword evidence="1" id="KW-0812">Transmembrane</keyword>
<dbReference type="EMBL" id="FP929038">
    <property type="protein sequence ID" value="CBK81419.1"/>
    <property type="molecule type" value="Genomic_DNA"/>
</dbReference>
<dbReference type="HOGENOM" id="CLU_205161_2_0_9"/>
<keyword evidence="1" id="KW-1133">Transmembrane helix</keyword>
<evidence type="ECO:0000313" key="3">
    <source>
        <dbReference type="Proteomes" id="UP000008798"/>
    </source>
</evidence>
<organism evidence="2 3">
    <name type="scientific">Coprococcus catus GD/7</name>
    <dbReference type="NCBI Taxonomy" id="717962"/>
    <lineage>
        <taxon>Bacteria</taxon>
        <taxon>Bacillati</taxon>
        <taxon>Bacillota</taxon>
        <taxon>Clostridia</taxon>
        <taxon>Lachnospirales</taxon>
        <taxon>Lachnospiraceae</taxon>
        <taxon>Coprococcus</taxon>
    </lineage>
</organism>
<sequence>MSTYEELQLIVSVAMLIVAILNFTHKK</sequence>
<dbReference type="Pfam" id="PF16935">
    <property type="entry name" value="Hol_Tox"/>
    <property type="match status" value="1"/>
</dbReference>
<evidence type="ECO:0000256" key="1">
    <source>
        <dbReference type="SAM" id="Phobius"/>
    </source>
</evidence>
<evidence type="ECO:0000313" key="2">
    <source>
        <dbReference type="EMBL" id="CBK81419.1"/>
    </source>
</evidence>
<gene>
    <name evidence="2" type="ORF">CC1_28110</name>
</gene>